<dbReference type="OrthoDB" id="9789113at2"/>
<organism evidence="3 4">
    <name type="scientific">Cloacibacterium normanense</name>
    <dbReference type="NCBI Taxonomy" id="237258"/>
    <lineage>
        <taxon>Bacteria</taxon>
        <taxon>Pseudomonadati</taxon>
        <taxon>Bacteroidota</taxon>
        <taxon>Flavobacteriia</taxon>
        <taxon>Flavobacteriales</taxon>
        <taxon>Weeksellaceae</taxon>
    </lineage>
</organism>
<dbReference type="PANTHER" id="PTHR14969">
    <property type="entry name" value="SPHINGOSINE-1-PHOSPHATE PHOSPHOHYDROLASE"/>
    <property type="match status" value="1"/>
</dbReference>
<dbReference type="AlphaFoldDB" id="A0A1E5UEH6"/>
<evidence type="ECO:0000313" key="3">
    <source>
        <dbReference type="EMBL" id="OEL11324.1"/>
    </source>
</evidence>
<dbReference type="SUPFAM" id="SSF48317">
    <property type="entry name" value="Acid phosphatase/Vanadium-dependent haloperoxidase"/>
    <property type="match status" value="1"/>
</dbReference>
<keyword evidence="1" id="KW-0812">Transmembrane</keyword>
<name>A0A1E5UEH6_9FLAO</name>
<dbReference type="InterPro" id="IPR036938">
    <property type="entry name" value="PAP2/HPO_sf"/>
</dbReference>
<dbReference type="Proteomes" id="UP000095601">
    <property type="component" value="Unassembled WGS sequence"/>
</dbReference>
<dbReference type="STRING" id="237258.SAMN04489756_10184"/>
<evidence type="ECO:0000313" key="4">
    <source>
        <dbReference type="Proteomes" id="UP000095601"/>
    </source>
</evidence>
<feature type="domain" description="Phosphatidic acid phosphatase type 2/haloperoxidase" evidence="2">
    <location>
        <begin position="60"/>
        <end position="174"/>
    </location>
</feature>
<evidence type="ECO:0000259" key="2">
    <source>
        <dbReference type="SMART" id="SM00014"/>
    </source>
</evidence>
<keyword evidence="1" id="KW-0472">Membrane</keyword>
<reference evidence="3 4" key="1">
    <citation type="submission" date="2016-09" db="EMBL/GenBank/DDBJ databases">
        <authorList>
            <person name="Capua I."/>
            <person name="De Benedictis P."/>
            <person name="Joannis T."/>
            <person name="Lombin L.H."/>
            <person name="Cattoli G."/>
        </authorList>
    </citation>
    <scope>NUCLEOTIDE SEQUENCE [LARGE SCALE GENOMIC DNA]</scope>
    <source>
        <strain evidence="3 4">NRS-1</strain>
    </source>
</reference>
<sequence>MEEIILEDKQAMIFLNNLGSSTFDPFWILVSEKWFWIPLYVIFLYFLYKNFNKKSLFYILLFVALGITASDQVANIFKFGFERLRPCHDPSLEGLLREVKCGGKFGFYSAHSSNSFFVATYLTILLGKKIKQLSYFLFVWAAIVAYSRVYLGMHFPGDIIIGAMMGILLALFFGTLAKKVIRKSEVSTHNS</sequence>
<feature type="transmembrane region" description="Helical" evidence="1">
    <location>
        <begin position="133"/>
        <end position="153"/>
    </location>
</feature>
<dbReference type="Gene3D" id="1.20.144.10">
    <property type="entry name" value="Phosphatidic acid phosphatase type 2/haloperoxidase"/>
    <property type="match status" value="1"/>
</dbReference>
<feature type="transmembrane region" description="Helical" evidence="1">
    <location>
        <begin position="105"/>
        <end position="126"/>
    </location>
</feature>
<dbReference type="Pfam" id="PF01569">
    <property type="entry name" value="PAP2"/>
    <property type="match status" value="1"/>
</dbReference>
<dbReference type="KEGG" id="cnr:EB819_04245"/>
<gene>
    <name evidence="3" type="ORF">BHF72_2194</name>
</gene>
<protein>
    <submittedName>
        <fullName evidence="3">PAP2 superfamily protein</fullName>
    </submittedName>
</protein>
<keyword evidence="4" id="KW-1185">Reference proteome</keyword>
<proteinExistence type="predicted"/>
<dbReference type="PATRIC" id="fig|237258.4.peg.2356"/>
<feature type="transmembrane region" description="Helical" evidence="1">
    <location>
        <begin position="26"/>
        <end position="48"/>
    </location>
</feature>
<dbReference type="RefSeq" id="WP_069798326.1">
    <property type="nucleotide sequence ID" value="NZ_CP034157.1"/>
</dbReference>
<dbReference type="SMART" id="SM00014">
    <property type="entry name" value="acidPPc"/>
    <property type="match status" value="1"/>
</dbReference>
<feature type="transmembrane region" description="Helical" evidence="1">
    <location>
        <begin position="55"/>
        <end position="74"/>
    </location>
</feature>
<accession>A0A1E5UEH6</accession>
<dbReference type="PANTHER" id="PTHR14969:SF13">
    <property type="entry name" value="AT30094P"/>
    <property type="match status" value="1"/>
</dbReference>
<evidence type="ECO:0000256" key="1">
    <source>
        <dbReference type="SAM" id="Phobius"/>
    </source>
</evidence>
<dbReference type="EMBL" id="MKGI01000043">
    <property type="protein sequence ID" value="OEL11324.1"/>
    <property type="molecule type" value="Genomic_DNA"/>
</dbReference>
<feature type="transmembrane region" description="Helical" evidence="1">
    <location>
        <begin position="159"/>
        <end position="177"/>
    </location>
</feature>
<keyword evidence="1" id="KW-1133">Transmembrane helix</keyword>
<comment type="caution">
    <text evidence="3">The sequence shown here is derived from an EMBL/GenBank/DDBJ whole genome shotgun (WGS) entry which is preliminary data.</text>
</comment>
<dbReference type="InterPro" id="IPR000326">
    <property type="entry name" value="PAP2/HPO"/>
</dbReference>